<keyword evidence="1" id="KW-0472">Membrane</keyword>
<evidence type="ECO:0000313" key="2">
    <source>
        <dbReference type="EMBL" id="NUB45470.1"/>
    </source>
</evidence>
<feature type="transmembrane region" description="Helical" evidence="1">
    <location>
        <begin position="186"/>
        <end position="203"/>
    </location>
</feature>
<protein>
    <submittedName>
        <fullName evidence="2">Paraquat-inducible protein A</fullName>
    </submittedName>
</protein>
<dbReference type="EMBL" id="WHUT02000008">
    <property type="protein sequence ID" value="NUB45470.1"/>
    <property type="molecule type" value="Genomic_DNA"/>
</dbReference>
<proteinExistence type="predicted"/>
<accession>A0A8X8KNX4</accession>
<dbReference type="AlphaFoldDB" id="A0A8X8KNX4"/>
<organism evidence="2 3">
    <name type="scientific">Fertoeibacter niger</name>
    <dbReference type="NCBI Taxonomy" id="2656921"/>
    <lineage>
        <taxon>Bacteria</taxon>
        <taxon>Pseudomonadati</taxon>
        <taxon>Pseudomonadota</taxon>
        <taxon>Alphaproteobacteria</taxon>
        <taxon>Rhodobacterales</taxon>
        <taxon>Paracoccaceae</taxon>
        <taxon>Fertoeibacter</taxon>
    </lineage>
</organism>
<gene>
    <name evidence="2" type="ORF">GEU84_013815</name>
</gene>
<keyword evidence="1" id="KW-1133">Transmembrane helix</keyword>
<feature type="transmembrane region" description="Helical" evidence="1">
    <location>
        <begin position="61"/>
        <end position="81"/>
    </location>
</feature>
<dbReference type="Pfam" id="PF04403">
    <property type="entry name" value="PqiA"/>
    <property type="match status" value="1"/>
</dbReference>
<comment type="caution">
    <text evidence="2">The sequence shown here is derived from an EMBL/GenBank/DDBJ whole genome shotgun (WGS) entry which is preliminary data.</text>
</comment>
<feature type="transmembrane region" description="Helical" evidence="1">
    <location>
        <begin position="158"/>
        <end position="180"/>
    </location>
</feature>
<reference evidence="2" key="1">
    <citation type="submission" date="2020-05" db="EMBL/GenBank/DDBJ databases">
        <title>Fertoebacter nigrum gen. nov., sp. nov., a new member of the family Rhodobacteraceae.</title>
        <authorList>
            <person name="Szuroczki S."/>
            <person name="Abbaszade G."/>
            <person name="Buni D."/>
            <person name="Schumann P."/>
            <person name="Toth E."/>
        </authorList>
    </citation>
    <scope>NUCLEOTIDE SEQUENCE</scope>
    <source>
        <strain evidence="2">RG-N-1a</strain>
    </source>
</reference>
<name>A0A8X8KNX4_9RHOB</name>
<feature type="transmembrane region" description="Helical" evidence="1">
    <location>
        <begin position="111"/>
        <end position="137"/>
    </location>
</feature>
<sequence>MPPRAAESSFTAHAVPLAELRACPHCDALHRLPQVQPRERAVCDRCGSVLIAPRADAFTRIFALAATSLILMGAAVFMPFLDLSASGLHNRASVLDAALAFSQGAMVPLSVAVAALIVVIPALRLMLILYTLAPLVAGRPVLSRARQAFRLADRLKPWSMAEIFVIGVAVALVKVAGLAMVTPGPAFWAFCALVLVTVLQDSFMDKEQIWQAIAGAEPANDAAEGAQP</sequence>
<evidence type="ECO:0000256" key="1">
    <source>
        <dbReference type="SAM" id="Phobius"/>
    </source>
</evidence>
<keyword evidence="1" id="KW-0812">Transmembrane</keyword>
<keyword evidence="3" id="KW-1185">Reference proteome</keyword>
<dbReference type="InterPro" id="IPR007498">
    <property type="entry name" value="PqiA-like"/>
</dbReference>
<dbReference type="RefSeq" id="WP_152827074.1">
    <property type="nucleotide sequence ID" value="NZ_WHUT02000008.1"/>
</dbReference>
<dbReference type="Proteomes" id="UP000484076">
    <property type="component" value="Unassembled WGS sequence"/>
</dbReference>
<evidence type="ECO:0000313" key="3">
    <source>
        <dbReference type="Proteomes" id="UP000484076"/>
    </source>
</evidence>